<evidence type="ECO:0000313" key="3">
    <source>
        <dbReference type="EMBL" id="MDQ2582828.1"/>
    </source>
</evidence>
<dbReference type="Pfam" id="PF12079">
    <property type="entry name" value="DUF3558"/>
    <property type="match status" value="1"/>
</dbReference>
<protein>
    <recommendedName>
        <fullName evidence="5">DUF3558 domain-containing protein</fullName>
    </recommendedName>
</protein>
<feature type="region of interest" description="Disordered" evidence="1">
    <location>
        <begin position="29"/>
        <end position="74"/>
    </location>
</feature>
<keyword evidence="4" id="KW-1185">Reference proteome</keyword>
<feature type="signal peptide" evidence="2">
    <location>
        <begin position="1"/>
        <end position="31"/>
    </location>
</feature>
<reference evidence="3 4" key="1">
    <citation type="submission" date="2017-06" db="EMBL/GenBank/DDBJ databases">
        <title>Cultured bacterium strain Saccharothrix yanglingensis Hhs.015.</title>
        <authorList>
            <person name="Xia Y."/>
        </authorList>
    </citation>
    <scope>NUCLEOTIDE SEQUENCE [LARGE SCALE GENOMIC DNA]</scope>
    <source>
        <strain evidence="3 4">Hhs.015</strain>
    </source>
</reference>
<accession>A0ABU0WTH2</accession>
<feature type="chain" id="PRO_5046314121" description="DUF3558 domain-containing protein" evidence="2">
    <location>
        <begin position="32"/>
        <end position="209"/>
    </location>
</feature>
<feature type="compositionally biased region" description="Basic and acidic residues" evidence="1">
    <location>
        <begin position="64"/>
        <end position="74"/>
    </location>
</feature>
<comment type="caution">
    <text evidence="3">The sequence shown here is derived from an EMBL/GenBank/DDBJ whole genome shotgun (WGS) entry which is preliminary data.</text>
</comment>
<dbReference type="EMBL" id="NSDM01000001">
    <property type="protein sequence ID" value="MDQ2582828.1"/>
    <property type="molecule type" value="Genomic_DNA"/>
</dbReference>
<evidence type="ECO:0000256" key="2">
    <source>
        <dbReference type="SAM" id="SignalP"/>
    </source>
</evidence>
<feature type="compositionally biased region" description="Low complexity" evidence="1">
    <location>
        <begin position="38"/>
        <end position="62"/>
    </location>
</feature>
<proteinExistence type="predicted"/>
<gene>
    <name evidence="3" type="ORF">CKY47_02270</name>
</gene>
<sequence>MTPIRYVRPMRRVVPLLAALALLTGCSETTGGSGTAGGPTPTSASGSTAPTSAAPTSGSSAGKPADRPKAIDLGKSDPCALLTEAQRAAFGLDRPPRASTSTVYQSPTCDFLRGDRKYGVRVTAVTTTGIAWYTDGSFDVEAQELQVAGFPAVLGSSPEDPQTCYLGVDVSDGQMADVQVAGFEGTPQEELCRLAPQVAGAVVETLVNG</sequence>
<dbReference type="Proteomes" id="UP001225605">
    <property type="component" value="Unassembled WGS sequence"/>
</dbReference>
<evidence type="ECO:0000313" key="4">
    <source>
        <dbReference type="Proteomes" id="UP001225605"/>
    </source>
</evidence>
<keyword evidence="2" id="KW-0732">Signal</keyword>
<name>A0ABU0WTH2_9PSEU</name>
<evidence type="ECO:0000256" key="1">
    <source>
        <dbReference type="SAM" id="MobiDB-lite"/>
    </source>
</evidence>
<dbReference type="PROSITE" id="PS51257">
    <property type="entry name" value="PROKAR_LIPOPROTEIN"/>
    <property type="match status" value="1"/>
</dbReference>
<organism evidence="3 4">
    <name type="scientific">Saccharothrix yanglingensis</name>
    <dbReference type="NCBI Taxonomy" id="659496"/>
    <lineage>
        <taxon>Bacteria</taxon>
        <taxon>Bacillati</taxon>
        <taxon>Actinomycetota</taxon>
        <taxon>Actinomycetes</taxon>
        <taxon>Pseudonocardiales</taxon>
        <taxon>Pseudonocardiaceae</taxon>
        <taxon>Saccharothrix</taxon>
    </lineage>
</organism>
<dbReference type="InterPro" id="IPR024520">
    <property type="entry name" value="DUF3558"/>
</dbReference>
<evidence type="ECO:0008006" key="5">
    <source>
        <dbReference type="Google" id="ProtNLM"/>
    </source>
</evidence>